<reference evidence="7 8" key="1">
    <citation type="submission" date="2017-11" db="EMBL/GenBank/DDBJ databases">
        <title>Draft genome sequence of Rhizobiales bacterium SY3-13.</title>
        <authorList>
            <person name="Sun C."/>
        </authorList>
    </citation>
    <scope>NUCLEOTIDE SEQUENCE [LARGE SCALE GENOMIC DNA]</scope>
    <source>
        <strain evidence="7 8">SY3-13</strain>
    </source>
</reference>
<dbReference type="PIRSF" id="PIRSF005859">
    <property type="entry name" value="PBR"/>
    <property type="match status" value="1"/>
</dbReference>
<protein>
    <recommendedName>
        <fullName evidence="9">TspO protein</fullName>
    </recommendedName>
</protein>
<evidence type="ECO:0000256" key="2">
    <source>
        <dbReference type="ARBA" id="ARBA00007524"/>
    </source>
</evidence>
<organism evidence="7 8">
    <name type="scientific">Minwuia thermotolerans</name>
    <dbReference type="NCBI Taxonomy" id="2056226"/>
    <lineage>
        <taxon>Bacteria</taxon>
        <taxon>Pseudomonadati</taxon>
        <taxon>Pseudomonadota</taxon>
        <taxon>Alphaproteobacteria</taxon>
        <taxon>Minwuiales</taxon>
        <taxon>Minwuiaceae</taxon>
        <taxon>Minwuia</taxon>
    </lineage>
</organism>
<feature type="transmembrane region" description="Helical" evidence="6">
    <location>
        <begin position="81"/>
        <end position="99"/>
    </location>
</feature>
<evidence type="ECO:0000313" key="8">
    <source>
        <dbReference type="Proteomes" id="UP000229498"/>
    </source>
</evidence>
<name>A0A2M9G7I6_9PROT</name>
<dbReference type="FunFam" id="1.20.1260.100:FF:000001">
    <property type="entry name" value="translocator protein 2"/>
    <property type="match status" value="1"/>
</dbReference>
<dbReference type="RefSeq" id="WP_109794495.1">
    <property type="nucleotide sequence ID" value="NZ_PHIG01000004.1"/>
</dbReference>
<accession>A0A2M9G7I6</accession>
<evidence type="ECO:0000256" key="5">
    <source>
        <dbReference type="ARBA" id="ARBA00023136"/>
    </source>
</evidence>
<feature type="transmembrane region" description="Helical" evidence="6">
    <location>
        <begin position="105"/>
        <end position="126"/>
    </location>
</feature>
<comment type="subcellular location">
    <subcellularLocation>
        <location evidence="1">Membrane</location>
        <topology evidence="1">Multi-pass membrane protein</topology>
    </subcellularLocation>
</comment>
<feature type="transmembrane region" description="Helical" evidence="6">
    <location>
        <begin position="48"/>
        <end position="69"/>
    </location>
</feature>
<dbReference type="CDD" id="cd15904">
    <property type="entry name" value="TSPO_MBR"/>
    <property type="match status" value="1"/>
</dbReference>
<keyword evidence="3 6" id="KW-0812">Transmembrane</keyword>
<dbReference type="InterPro" id="IPR004307">
    <property type="entry name" value="TspO_MBR"/>
</dbReference>
<sequence>MTSTRKWLGPAIVFGLGALVVAILGGLGTEIGPWYRSLEKSVVQPPGWVFGPVWTALYVIIAVAGAWSWMTAAPGARRGLAALWIANAGLNAAWTFVFFTLQQPLAAVVVIVALWLTIVLLMRAIWPRHRGPALLLAPYLAWVTFAAWLNIAIVALN</sequence>
<dbReference type="EMBL" id="PHIG01000004">
    <property type="protein sequence ID" value="PJK31670.1"/>
    <property type="molecule type" value="Genomic_DNA"/>
</dbReference>
<keyword evidence="8" id="KW-1185">Reference proteome</keyword>
<gene>
    <name evidence="7" type="ORF">CVT23_01065</name>
</gene>
<proteinExistence type="inferred from homology"/>
<dbReference type="PANTHER" id="PTHR10057">
    <property type="entry name" value="PERIPHERAL-TYPE BENZODIAZEPINE RECEPTOR"/>
    <property type="match status" value="1"/>
</dbReference>
<comment type="caution">
    <text evidence="7">The sequence shown here is derived from an EMBL/GenBank/DDBJ whole genome shotgun (WGS) entry which is preliminary data.</text>
</comment>
<dbReference type="OrthoDB" id="9795496at2"/>
<evidence type="ECO:0000256" key="6">
    <source>
        <dbReference type="SAM" id="Phobius"/>
    </source>
</evidence>
<evidence type="ECO:0000256" key="1">
    <source>
        <dbReference type="ARBA" id="ARBA00004141"/>
    </source>
</evidence>
<dbReference type="Proteomes" id="UP000229498">
    <property type="component" value="Unassembled WGS sequence"/>
</dbReference>
<feature type="transmembrane region" description="Helical" evidence="6">
    <location>
        <begin position="133"/>
        <end position="156"/>
    </location>
</feature>
<dbReference type="Pfam" id="PF03073">
    <property type="entry name" value="TspO_MBR"/>
    <property type="match status" value="1"/>
</dbReference>
<dbReference type="InterPro" id="IPR038330">
    <property type="entry name" value="TspO/MBR-related_sf"/>
</dbReference>
<evidence type="ECO:0000256" key="4">
    <source>
        <dbReference type="ARBA" id="ARBA00022989"/>
    </source>
</evidence>
<dbReference type="GO" id="GO:0016020">
    <property type="term" value="C:membrane"/>
    <property type="evidence" value="ECO:0007669"/>
    <property type="project" value="UniProtKB-SubCell"/>
</dbReference>
<dbReference type="GO" id="GO:0033013">
    <property type="term" value="P:tetrapyrrole metabolic process"/>
    <property type="evidence" value="ECO:0007669"/>
    <property type="project" value="UniProtKB-ARBA"/>
</dbReference>
<evidence type="ECO:0000313" key="7">
    <source>
        <dbReference type="EMBL" id="PJK31670.1"/>
    </source>
</evidence>
<dbReference type="AlphaFoldDB" id="A0A2M9G7I6"/>
<evidence type="ECO:0000256" key="3">
    <source>
        <dbReference type="ARBA" id="ARBA00022692"/>
    </source>
</evidence>
<evidence type="ECO:0008006" key="9">
    <source>
        <dbReference type="Google" id="ProtNLM"/>
    </source>
</evidence>
<dbReference type="PANTHER" id="PTHR10057:SF0">
    <property type="entry name" value="TRANSLOCATOR PROTEIN"/>
    <property type="match status" value="1"/>
</dbReference>
<keyword evidence="4 6" id="KW-1133">Transmembrane helix</keyword>
<keyword evidence="5 6" id="KW-0472">Membrane</keyword>
<feature type="transmembrane region" description="Helical" evidence="6">
    <location>
        <begin position="7"/>
        <end position="28"/>
    </location>
</feature>
<dbReference type="Gene3D" id="1.20.1260.100">
    <property type="entry name" value="TspO/MBR protein"/>
    <property type="match status" value="1"/>
</dbReference>
<comment type="similarity">
    <text evidence="2">Belongs to the TspO/BZRP family.</text>
</comment>